<dbReference type="PANTHER" id="PTHR43863">
    <property type="entry name" value="HYDROLASE, PUTATIVE (AFU_ORTHOLOGUE AFUA_1G03140)-RELATED"/>
    <property type="match status" value="1"/>
</dbReference>
<dbReference type="GO" id="GO:0004553">
    <property type="term" value="F:hydrolase activity, hydrolyzing O-glycosyl compounds"/>
    <property type="evidence" value="ECO:0007669"/>
    <property type="project" value="InterPro"/>
</dbReference>
<dbReference type="InterPro" id="IPR011013">
    <property type="entry name" value="Gal_mutarotase_sf_dom"/>
</dbReference>
<comment type="similarity">
    <text evidence="1 2">Belongs to the glycosyl hydrolase 31 family.</text>
</comment>
<dbReference type="InterPro" id="IPR017853">
    <property type="entry name" value="GH"/>
</dbReference>
<comment type="caution">
    <text evidence="7">The sequence shown here is derived from an EMBL/GenBank/DDBJ whole genome shotgun (WGS) entry which is preliminary data.</text>
</comment>
<accession>A0A918EB31</accession>
<dbReference type="InterPro" id="IPR000322">
    <property type="entry name" value="Glyco_hydro_31_TIM"/>
</dbReference>
<protein>
    <submittedName>
        <fullName evidence="7">Alpha-xylosidase</fullName>
    </submittedName>
</protein>
<evidence type="ECO:0000256" key="3">
    <source>
        <dbReference type="SAM" id="MobiDB-lite"/>
    </source>
</evidence>
<proteinExistence type="inferred from homology"/>
<feature type="domain" description="Glycoside hydrolase family 31 N-terminal" evidence="5">
    <location>
        <begin position="60"/>
        <end position="238"/>
    </location>
</feature>
<dbReference type="InterPro" id="IPR013780">
    <property type="entry name" value="Glyco_hydro_b"/>
</dbReference>
<dbReference type="Gene3D" id="2.60.40.1180">
    <property type="entry name" value="Golgi alpha-mannosidase II"/>
    <property type="match status" value="1"/>
</dbReference>
<keyword evidence="8" id="KW-1185">Reference proteome</keyword>
<dbReference type="GO" id="GO:0005975">
    <property type="term" value="P:carbohydrate metabolic process"/>
    <property type="evidence" value="ECO:0007669"/>
    <property type="project" value="InterPro"/>
</dbReference>
<organism evidence="7 8">
    <name type="scientific">Nonomuraea glycinis</name>
    <dbReference type="NCBI Taxonomy" id="2047744"/>
    <lineage>
        <taxon>Bacteria</taxon>
        <taxon>Bacillati</taxon>
        <taxon>Actinomycetota</taxon>
        <taxon>Actinomycetes</taxon>
        <taxon>Streptosporangiales</taxon>
        <taxon>Streptosporangiaceae</taxon>
        <taxon>Nonomuraea</taxon>
    </lineage>
</organism>
<dbReference type="Gene3D" id="3.20.20.80">
    <property type="entry name" value="Glycosidases"/>
    <property type="match status" value="1"/>
</dbReference>
<dbReference type="SUPFAM" id="SSF51011">
    <property type="entry name" value="Glycosyl hydrolase domain"/>
    <property type="match status" value="1"/>
</dbReference>
<dbReference type="PANTHER" id="PTHR43863:SF2">
    <property type="entry name" value="MALTASE-GLUCOAMYLASE"/>
    <property type="match status" value="1"/>
</dbReference>
<dbReference type="AlphaFoldDB" id="A0A918EB31"/>
<evidence type="ECO:0000313" key="7">
    <source>
        <dbReference type="EMBL" id="GGP17424.1"/>
    </source>
</evidence>
<dbReference type="CDD" id="cd06593">
    <property type="entry name" value="GH31_xylosidase_YicI"/>
    <property type="match status" value="1"/>
</dbReference>
<dbReference type="InterPro" id="IPR051816">
    <property type="entry name" value="Glycosyl_Hydrolase_31"/>
</dbReference>
<evidence type="ECO:0000259" key="4">
    <source>
        <dbReference type="Pfam" id="PF01055"/>
    </source>
</evidence>
<feature type="domain" description="Glycosyl hydrolase family 31 C-terminal" evidence="6">
    <location>
        <begin position="601"/>
        <end position="686"/>
    </location>
</feature>
<dbReference type="Pfam" id="PF21365">
    <property type="entry name" value="Glyco_hydro_31_3rd"/>
    <property type="match status" value="1"/>
</dbReference>
<evidence type="ECO:0000259" key="5">
    <source>
        <dbReference type="Pfam" id="PF13802"/>
    </source>
</evidence>
<evidence type="ECO:0000313" key="8">
    <source>
        <dbReference type="Proteomes" id="UP000660745"/>
    </source>
</evidence>
<keyword evidence="2" id="KW-0378">Hydrolase</keyword>
<dbReference type="InterPro" id="IPR048395">
    <property type="entry name" value="Glyco_hydro_31_C"/>
</dbReference>
<dbReference type="CDD" id="cd14752">
    <property type="entry name" value="GH31_N"/>
    <property type="match status" value="1"/>
</dbReference>
<dbReference type="GO" id="GO:0030246">
    <property type="term" value="F:carbohydrate binding"/>
    <property type="evidence" value="ECO:0007669"/>
    <property type="project" value="InterPro"/>
</dbReference>
<evidence type="ECO:0000256" key="2">
    <source>
        <dbReference type="RuleBase" id="RU361185"/>
    </source>
</evidence>
<gene>
    <name evidence="7" type="ORF">GCM10012278_85530</name>
</gene>
<dbReference type="Gene3D" id="2.60.40.1760">
    <property type="entry name" value="glycosyl hydrolase (family 31)"/>
    <property type="match status" value="1"/>
</dbReference>
<evidence type="ECO:0000259" key="6">
    <source>
        <dbReference type="Pfam" id="PF21365"/>
    </source>
</evidence>
<dbReference type="InterPro" id="IPR025887">
    <property type="entry name" value="Glyco_hydro_31_N_dom"/>
</dbReference>
<dbReference type="Proteomes" id="UP000660745">
    <property type="component" value="Unassembled WGS sequence"/>
</dbReference>
<feature type="region of interest" description="Disordered" evidence="3">
    <location>
        <begin position="691"/>
        <end position="719"/>
    </location>
</feature>
<reference evidence="7" key="1">
    <citation type="journal article" date="2014" name="Int. J. Syst. Evol. Microbiol.">
        <title>Complete genome sequence of Corynebacterium casei LMG S-19264T (=DSM 44701T), isolated from a smear-ripened cheese.</title>
        <authorList>
            <consortium name="US DOE Joint Genome Institute (JGI-PGF)"/>
            <person name="Walter F."/>
            <person name="Albersmeier A."/>
            <person name="Kalinowski J."/>
            <person name="Ruckert C."/>
        </authorList>
    </citation>
    <scope>NUCLEOTIDE SEQUENCE</scope>
    <source>
        <strain evidence="7">CGMCC 4.7430</strain>
    </source>
</reference>
<name>A0A918EB31_9ACTN</name>
<dbReference type="Pfam" id="PF01055">
    <property type="entry name" value="Glyco_hydro_31_2nd"/>
    <property type="match status" value="1"/>
</dbReference>
<feature type="domain" description="Glycoside hydrolase family 31 TIM barrel" evidence="4">
    <location>
        <begin position="280"/>
        <end position="593"/>
    </location>
</feature>
<evidence type="ECO:0000256" key="1">
    <source>
        <dbReference type="ARBA" id="ARBA00007806"/>
    </source>
</evidence>
<dbReference type="RefSeq" id="WP_189144502.1">
    <property type="nucleotide sequence ID" value="NZ_BMNK01000024.1"/>
</dbReference>
<reference evidence="7" key="2">
    <citation type="submission" date="2020-09" db="EMBL/GenBank/DDBJ databases">
        <authorList>
            <person name="Sun Q."/>
            <person name="Zhou Y."/>
        </authorList>
    </citation>
    <scope>NUCLEOTIDE SEQUENCE</scope>
    <source>
        <strain evidence="7">CGMCC 4.7430</strain>
    </source>
</reference>
<dbReference type="SUPFAM" id="SSF74650">
    <property type="entry name" value="Galactose mutarotase-like"/>
    <property type="match status" value="1"/>
</dbReference>
<keyword evidence="2" id="KW-0326">Glycosidase</keyword>
<dbReference type="Pfam" id="PF13802">
    <property type="entry name" value="Gal_mutarotas_2"/>
    <property type="match status" value="1"/>
</dbReference>
<dbReference type="EMBL" id="BMNK01000024">
    <property type="protein sequence ID" value="GGP17424.1"/>
    <property type="molecule type" value="Genomic_DNA"/>
</dbReference>
<dbReference type="SUPFAM" id="SSF51445">
    <property type="entry name" value="(Trans)glycosidases"/>
    <property type="match status" value="1"/>
</dbReference>
<sequence length="785" mass="85472">MPYRPPLVAHEYFVADPPELPVRAHGEGGLSALTAAELVAVDAAGVMLKAVTTAEETLVVQIGVAGEGVIRVRLSENADARPRSERAIRLVTPGTYRGARAEVVPGEPIVVDAGSLRAEIQLAPWQLRFTDASGATLVEQDRGHTDISGRLRTLPFGRSVAGGAAVAFHESFAAAPDEAFTGFGESFTPLDKRGQRPIMWNFDAFGAESQRAYKNVPFYLSSKGYGILVDSGAPTEFDVCQSTHSVVQIVVPDDVLDYYVIAGPTPPEVLDRFDGLTCRPELPPKWAFGTWISSGFCVDSQERVLARARTIRERGIPCDVLHLDTYWQSKDHWSDLRWDPVNFPEPEAMLDELDGMGFKVCLWMNPYISHLSPVFTEAADAGYFLKNRDGGVYVADTWHSSHPRCGIVDFTNPDAARWYQGLLRTLLQQGVQAFKTDFAEGVPHDAVAFDGMTGTDLHNVYTLLFNDAVAAVTREVHGHSLVWARSSFLGGQRHSAQWGGDTFTSYAAMGSTIRGGLAHGLSGVPFWSHDAGGFTGRPTDDLFVRWTQFGALSPLLRLHGTTSREPWEFPAVEEQVVAALKLRYRLMPYIYSAAVEAARTGAPMMRALCVDHPQDPVAWQADLEYLLGRDLLVAPMISPEGTRAVYLPAGEWVDYWTGEVHSGSRYITVSKPLEQIPLFVRYGALIPVTESADTESAGTESAGTEPDDTGPGDTVSTPDRITLVAFGGGDRRMRIHDTDGETVVVATRDGDTLRVAVTGRKRVAAVEFAPVAGAPGRAVIIQEES</sequence>